<feature type="domain" description="Mur ligase central" evidence="11">
    <location>
        <begin position="103"/>
        <end position="310"/>
    </location>
</feature>
<name>A0A9D1U977_9BACT</name>
<evidence type="ECO:0000256" key="7">
    <source>
        <dbReference type="HAMAP-Rule" id="MF_00208"/>
    </source>
</evidence>
<dbReference type="PANTHER" id="PTHR23135:SF4">
    <property type="entry name" value="UDP-N-ACETYLMURAMOYL-L-ALANYL-D-GLUTAMATE--2,6-DIAMINOPIMELATE LIGASE MURE HOMOLOG, CHLOROPLASTIC"/>
    <property type="match status" value="1"/>
</dbReference>
<feature type="binding site" evidence="7">
    <location>
        <begin position="147"/>
        <end position="148"/>
    </location>
    <ligand>
        <name>UDP-N-acetyl-alpha-D-muramoyl-L-alanyl-D-glutamate</name>
        <dbReference type="ChEBI" id="CHEBI:83900"/>
    </ligand>
</feature>
<dbReference type="Gene3D" id="3.40.1390.10">
    <property type="entry name" value="MurE/MurF, N-terminal domain"/>
    <property type="match status" value="1"/>
</dbReference>
<keyword evidence="7" id="KW-0547">Nucleotide-binding</keyword>
<dbReference type="InterPro" id="IPR036615">
    <property type="entry name" value="Mur_ligase_C_dom_sf"/>
</dbReference>
<dbReference type="GO" id="GO:0005737">
    <property type="term" value="C:cytoplasm"/>
    <property type="evidence" value="ECO:0007669"/>
    <property type="project" value="UniProtKB-SubCell"/>
</dbReference>
<comment type="subcellular location">
    <subcellularLocation>
        <location evidence="7 8">Cytoplasm</location>
    </subcellularLocation>
</comment>
<dbReference type="SUPFAM" id="SSF63418">
    <property type="entry name" value="MurE/MurF N-terminal domain"/>
    <property type="match status" value="1"/>
</dbReference>
<reference evidence="12" key="2">
    <citation type="submission" date="2021-04" db="EMBL/GenBank/DDBJ databases">
        <authorList>
            <person name="Gilroy R."/>
        </authorList>
    </citation>
    <scope>NUCLEOTIDE SEQUENCE</scope>
    <source>
        <strain evidence="12">ChiSxjej5B17-1746</strain>
    </source>
</reference>
<keyword evidence="3 7" id="KW-0133">Cell shape</keyword>
<keyword evidence="7" id="KW-0067">ATP-binding</keyword>
<keyword evidence="7" id="KW-0460">Magnesium</keyword>
<dbReference type="InterPro" id="IPR005761">
    <property type="entry name" value="UDP-N-AcMur-Glu-dNH2Pim_ligase"/>
</dbReference>
<evidence type="ECO:0000259" key="11">
    <source>
        <dbReference type="Pfam" id="PF08245"/>
    </source>
</evidence>
<comment type="pathway">
    <text evidence="7 8">Cell wall biogenesis; peptidoglycan biosynthesis.</text>
</comment>
<feature type="domain" description="Mur ligase N-terminal catalytic" evidence="9">
    <location>
        <begin position="20"/>
        <end position="91"/>
    </location>
</feature>
<comment type="PTM">
    <text evidence="7">Carboxylation is probably crucial for Mg(2+) binding and, consequently, for the gamma-phosphate positioning of ATP.</text>
</comment>
<feature type="binding site" evidence="7">
    <location>
        <begin position="105"/>
        <end position="111"/>
    </location>
    <ligand>
        <name>ATP</name>
        <dbReference type="ChEBI" id="CHEBI:30616"/>
    </ligand>
</feature>
<dbReference type="NCBIfam" id="TIGR01085">
    <property type="entry name" value="murE"/>
    <property type="match status" value="1"/>
</dbReference>
<dbReference type="AlphaFoldDB" id="A0A9D1U977"/>
<feature type="binding site" evidence="7">
    <location>
        <position position="24"/>
    </location>
    <ligand>
        <name>UDP-N-acetyl-alpha-D-muramoyl-L-alanyl-D-glutamate</name>
        <dbReference type="ChEBI" id="CHEBI:83900"/>
    </ligand>
</feature>
<dbReference type="EMBL" id="DXGI01000125">
    <property type="protein sequence ID" value="HIW78196.1"/>
    <property type="molecule type" value="Genomic_DNA"/>
</dbReference>
<dbReference type="Pfam" id="PF08245">
    <property type="entry name" value="Mur_ligase_M"/>
    <property type="match status" value="1"/>
</dbReference>
<comment type="caution">
    <text evidence="7">Lacks conserved residue(s) required for the propagation of feature annotation.</text>
</comment>
<dbReference type="GO" id="GO:0051301">
    <property type="term" value="P:cell division"/>
    <property type="evidence" value="ECO:0007669"/>
    <property type="project" value="UniProtKB-KW"/>
</dbReference>
<dbReference type="InterPro" id="IPR000713">
    <property type="entry name" value="Mur_ligase_N"/>
</dbReference>
<dbReference type="Pfam" id="PF02875">
    <property type="entry name" value="Mur_ligase_C"/>
    <property type="match status" value="1"/>
</dbReference>
<comment type="function">
    <text evidence="7">Catalyzes the addition of meso-diaminopimelic acid to the nucleotide precursor UDP-N-acetylmuramoyl-L-alanyl-D-glutamate (UMAG) in the biosynthesis of bacterial cell-wall peptidoglycan.</text>
</comment>
<dbReference type="InterPro" id="IPR013221">
    <property type="entry name" value="Mur_ligase_cen"/>
</dbReference>
<evidence type="ECO:0000256" key="1">
    <source>
        <dbReference type="ARBA" id="ARBA00005898"/>
    </source>
</evidence>
<gene>
    <name evidence="7" type="primary">murE</name>
    <name evidence="12" type="ORF">H9874_03520</name>
</gene>
<dbReference type="SUPFAM" id="SSF53623">
    <property type="entry name" value="MurD-like peptide ligases, catalytic domain"/>
    <property type="match status" value="1"/>
</dbReference>
<dbReference type="GO" id="GO:0008765">
    <property type="term" value="F:UDP-N-acetylmuramoylalanyl-D-glutamate-2,6-diaminopimelate ligase activity"/>
    <property type="evidence" value="ECO:0007669"/>
    <property type="project" value="UniProtKB-UniRule"/>
</dbReference>
<feature type="modified residue" description="N6-carboxylysine" evidence="7">
    <location>
        <position position="214"/>
    </location>
</feature>
<evidence type="ECO:0000256" key="3">
    <source>
        <dbReference type="ARBA" id="ARBA00022960"/>
    </source>
</evidence>
<feature type="binding site" evidence="7">
    <location>
        <position position="455"/>
    </location>
    <ligand>
        <name>meso-2,6-diaminopimelate</name>
        <dbReference type="ChEBI" id="CHEBI:57791"/>
    </ligand>
</feature>
<evidence type="ECO:0000259" key="10">
    <source>
        <dbReference type="Pfam" id="PF02875"/>
    </source>
</evidence>
<protein>
    <recommendedName>
        <fullName evidence="7">UDP-N-acetylmuramoyl-L-alanyl-D-glutamate--2,6-diaminopimelate ligase</fullName>
        <ecNumber evidence="7">6.3.2.13</ecNumber>
    </recommendedName>
    <alternativeName>
        <fullName evidence="7">Meso-A2pm-adding enzyme</fullName>
    </alternativeName>
    <alternativeName>
        <fullName evidence="7">Meso-diaminopimelate-adding enzyme</fullName>
    </alternativeName>
    <alternativeName>
        <fullName evidence="7">UDP-MurNAc-L-Ala-D-Glu:meso-diaminopimelate ligase</fullName>
    </alternativeName>
    <alternativeName>
        <fullName evidence="7">UDP-MurNAc-tripeptide synthetase</fullName>
    </alternativeName>
    <alternativeName>
        <fullName evidence="7">UDP-N-acetylmuramyl-tripeptide synthetase</fullName>
    </alternativeName>
</protein>
<feature type="short sequence motif" description="Meso-diaminopimelate recognition motif" evidence="7">
    <location>
        <begin position="404"/>
        <end position="407"/>
    </location>
</feature>
<evidence type="ECO:0000256" key="2">
    <source>
        <dbReference type="ARBA" id="ARBA00022618"/>
    </source>
</evidence>
<dbReference type="InterPro" id="IPR036565">
    <property type="entry name" value="Mur-like_cat_sf"/>
</dbReference>
<evidence type="ECO:0000256" key="8">
    <source>
        <dbReference type="RuleBase" id="RU004135"/>
    </source>
</evidence>
<dbReference type="Gene3D" id="3.90.190.20">
    <property type="entry name" value="Mur ligase, C-terminal domain"/>
    <property type="match status" value="1"/>
</dbReference>
<comment type="cofactor">
    <cofactor evidence="7">
        <name>Mg(2+)</name>
        <dbReference type="ChEBI" id="CHEBI:18420"/>
    </cofactor>
</comment>
<keyword evidence="5 7" id="KW-0131">Cell cycle</keyword>
<dbReference type="NCBIfam" id="NF001124">
    <property type="entry name" value="PRK00139.1-2"/>
    <property type="match status" value="1"/>
</dbReference>
<comment type="similarity">
    <text evidence="1 7">Belongs to the MurCDEF family. MurE subfamily.</text>
</comment>
<keyword evidence="7" id="KW-0963">Cytoplasm</keyword>
<dbReference type="Proteomes" id="UP000824264">
    <property type="component" value="Unassembled WGS sequence"/>
</dbReference>
<evidence type="ECO:0000256" key="4">
    <source>
        <dbReference type="ARBA" id="ARBA00022984"/>
    </source>
</evidence>
<dbReference type="Pfam" id="PF01225">
    <property type="entry name" value="Mur_ligase"/>
    <property type="match status" value="1"/>
</dbReference>
<feature type="binding site" evidence="7">
    <location>
        <position position="459"/>
    </location>
    <ligand>
        <name>meso-2,6-diaminopimelate</name>
        <dbReference type="ChEBI" id="CHEBI:57791"/>
    </ligand>
</feature>
<dbReference type="SUPFAM" id="SSF53244">
    <property type="entry name" value="MurD-like peptide ligases, peptide-binding domain"/>
    <property type="match status" value="1"/>
</dbReference>
<feature type="binding site" evidence="7">
    <location>
        <position position="182"/>
    </location>
    <ligand>
        <name>UDP-N-acetyl-alpha-D-muramoyl-L-alanyl-D-glutamate</name>
        <dbReference type="ChEBI" id="CHEBI:83900"/>
    </ligand>
</feature>
<feature type="binding site" evidence="7">
    <location>
        <position position="380"/>
    </location>
    <ligand>
        <name>meso-2,6-diaminopimelate</name>
        <dbReference type="ChEBI" id="CHEBI:57791"/>
    </ligand>
</feature>
<evidence type="ECO:0000313" key="13">
    <source>
        <dbReference type="Proteomes" id="UP000824264"/>
    </source>
</evidence>
<feature type="binding site" evidence="7">
    <location>
        <position position="174"/>
    </location>
    <ligand>
        <name>UDP-N-acetyl-alpha-D-muramoyl-L-alanyl-D-glutamate</name>
        <dbReference type="ChEBI" id="CHEBI:83900"/>
    </ligand>
</feature>
<dbReference type="InterPro" id="IPR035911">
    <property type="entry name" value="MurE/MurF_N"/>
</dbReference>
<evidence type="ECO:0000259" key="9">
    <source>
        <dbReference type="Pfam" id="PF01225"/>
    </source>
</evidence>
<dbReference type="EC" id="6.3.2.13" evidence="7"/>
<evidence type="ECO:0000256" key="5">
    <source>
        <dbReference type="ARBA" id="ARBA00023306"/>
    </source>
</evidence>
<dbReference type="InterPro" id="IPR004101">
    <property type="entry name" value="Mur_ligase_C"/>
</dbReference>
<dbReference type="PANTHER" id="PTHR23135">
    <property type="entry name" value="MUR LIGASE FAMILY MEMBER"/>
    <property type="match status" value="1"/>
</dbReference>
<keyword evidence="6 7" id="KW-0961">Cell wall biogenesis/degradation</keyword>
<dbReference type="GO" id="GO:0005524">
    <property type="term" value="F:ATP binding"/>
    <property type="evidence" value="ECO:0007669"/>
    <property type="project" value="UniProtKB-UniRule"/>
</dbReference>
<comment type="catalytic activity">
    <reaction evidence="7">
        <text>UDP-N-acetyl-alpha-D-muramoyl-L-alanyl-D-glutamate + meso-2,6-diaminopimelate + ATP = UDP-N-acetyl-alpha-D-muramoyl-L-alanyl-gamma-D-glutamyl-meso-2,6-diaminopimelate + ADP + phosphate + H(+)</text>
        <dbReference type="Rhea" id="RHEA:23676"/>
        <dbReference type="ChEBI" id="CHEBI:15378"/>
        <dbReference type="ChEBI" id="CHEBI:30616"/>
        <dbReference type="ChEBI" id="CHEBI:43474"/>
        <dbReference type="ChEBI" id="CHEBI:57791"/>
        <dbReference type="ChEBI" id="CHEBI:83900"/>
        <dbReference type="ChEBI" id="CHEBI:83905"/>
        <dbReference type="ChEBI" id="CHEBI:456216"/>
        <dbReference type="EC" id="6.3.2.13"/>
    </reaction>
</comment>
<dbReference type="GO" id="GO:0009252">
    <property type="term" value="P:peptidoglycan biosynthetic process"/>
    <property type="evidence" value="ECO:0007669"/>
    <property type="project" value="UniProtKB-UniRule"/>
</dbReference>
<keyword evidence="2 7" id="KW-0132">Cell division</keyword>
<proteinExistence type="inferred from homology"/>
<sequence length="484" mass="51346">MGMYSLSLLESQVAAQGLALCIDSRKVTPGCVFVALPGGSADGGHFIADAVGRGAAYVVCRPEHAGACGEAEVVDCADPRQALGLLARARYGTASLSFPVVGVTGTNGKTTATYLLDHLFASAGKRTGVLGTVSYRWPGHREDAPMTTPDCLDVHAMLGGMRAAGVEMAFMEVSSHALDQDRVAGVDFGGAVFSNLTQDHLDYHHDMESYFKAKAKLFLDEDGKPFPGRVMAVGTDNPWGARLAAMLPDAVGFGLSSESPARRYMRGTVLSSTTAGLRLHARFEGREWEFTSPLVGNYNAENLLAVQAVALGFGLDPEAFGCFEAFCGVPGRLERIMNPQKLDVFVDYAHTPDALVNVLTALRGAGFKRIVTVFGCGGNRDRAKRPLMGEAVARLSDVAVLTSDNPRHEEPEAIMADVMPGLAGAAEVVAEVDRRRAIEKGLSLVRPGDALLIAGKGHESTQQIGAVKHPFSDQQTVREILGCA</sequence>
<dbReference type="HAMAP" id="MF_00208">
    <property type="entry name" value="MurE"/>
    <property type="match status" value="1"/>
</dbReference>
<accession>A0A9D1U977</accession>
<dbReference type="NCBIfam" id="NF001126">
    <property type="entry name" value="PRK00139.1-4"/>
    <property type="match status" value="1"/>
</dbReference>
<organism evidence="12 13">
    <name type="scientific">Candidatus Bilophila faecipullorum</name>
    <dbReference type="NCBI Taxonomy" id="2838482"/>
    <lineage>
        <taxon>Bacteria</taxon>
        <taxon>Pseudomonadati</taxon>
        <taxon>Thermodesulfobacteriota</taxon>
        <taxon>Desulfovibrionia</taxon>
        <taxon>Desulfovibrionales</taxon>
        <taxon>Desulfovibrionaceae</taxon>
        <taxon>Bilophila</taxon>
    </lineage>
</organism>
<keyword evidence="4 7" id="KW-0573">Peptidoglycan synthesis</keyword>
<dbReference type="Gene3D" id="3.40.1190.10">
    <property type="entry name" value="Mur-like, catalytic domain"/>
    <property type="match status" value="1"/>
</dbReference>
<evidence type="ECO:0000256" key="6">
    <source>
        <dbReference type="ARBA" id="ARBA00023316"/>
    </source>
</evidence>
<dbReference type="GO" id="GO:0071555">
    <property type="term" value="P:cell wall organization"/>
    <property type="evidence" value="ECO:0007669"/>
    <property type="project" value="UniProtKB-KW"/>
</dbReference>
<evidence type="ECO:0000313" key="12">
    <source>
        <dbReference type="EMBL" id="HIW78196.1"/>
    </source>
</evidence>
<dbReference type="GO" id="GO:0000287">
    <property type="term" value="F:magnesium ion binding"/>
    <property type="evidence" value="ECO:0007669"/>
    <property type="project" value="UniProtKB-UniRule"/>
</dbReference>
<comment type="caution">
    <text evidence="12">The sequence shown here is derived from an EMBL/GenBank/DDBJ whole genome shotgun (WGS) entry which is preliminary data.</text>
</comment>
<feature type="domain" description="Mur ligase C-terminal" evidence="10">
    <location>
        <begin position="331"/>
        <end position="457"/>
    </location>
</feature>
<dbReference type="GO" id="GO:0008360">
    <property type="term" value="P:regulation of cell shape"/>
    <property type="evidence" value="ECO:0007669"/>
    <property type="project" value="UniProtKB-KW"/>
</dbReference>
<keyword evidence="7 12" id="KW-0436">Ligase</keyword>
<feature type="binding site" evidence="7">
    <location>
        <position position="180"/>
    </location>
    <ligand>
        <name>UDP-N-acetyl-alpha-D-muramoyl-L-alanyl-D-glutamate</name>
        <dbReference type="ChEBI" id="CHEBI:83900"/>
    </ligand>
</feature>
<feature type="binding site" evidence="7">
    <location>
        <begin position="404"/>
        <end position="407"/>
    </location>
    <ligand>
        <name>meso-2,6-diaminopimelate</name>
        <dbReference type="ChEBI" id="CHEBI:57791"/>
    </ligand>
</feature>
<reference evidence="12" key="1">
    <citation type="journal article" date="2021" name="PeerJ">
        <title>Extensive microbial diversity within the chicken gut microbiome revealed by metagenomics and culture.</title>
        <authorList>
            <person name="Gilroy R."/>
            <person name="Ravi A."/>
            <person name="Getino M."/>
            <person name="Pursley I."/>
            <person name="Horton D.L."/>
            <person name="Alikhan N.F."/>
            <person name="Baker D."/>
            <person name="Gharbi K."/>
            <person name="Hall N."/>
            <person name="Watson M."/>
            <person name="Adriaenssens E.M."/>
            <person name="Foster-Nyarko E."/>
            <person name="Jarju S."/>
            <person name="Secka A."/>
            <person name="Antonio M."/>
            <person name="Oren A."/>
            <person name="Chaudhuri R.R."/>
            <person name="La Ragione R."/>
            <person name="Hildebrand F."/>
            <person name="Pallen M.J."/>
        </authorList>
    </citation>
    <scope>NUCLEOTIDE SEQUENCE</scope>
    <source>
        <strain evidence="12">ChiSxjej5B17-1746</strain>
    </source>
</reference>